<dbReference type="Gene3D" id="3.90.550.10">
    <property type="entry name" value="Spore Coat Polysaccharide Biosynthesis Protein SpsA, Chain A"/>
    <property type="match status" value="1"/>
</dbReference>
<keyword evidence="2" id="KW-1185">Reference proteome</keyword>
<dbReference type="PANTHER" id="PTHR21485:SF6">
    <property type="entry name" value="N-ACYLNEURAMINATE CYTIDYLYLTRANSFERASE-RELATED"/>
    <property type="match status" value="1"/>
</dbReference>
<protein>
    <submittedName>
        <fullName evidence="1">Acylneuraminate cytidylyltransferase family protein</fullName>
    </submittedName>
</protein>
<dbReference type="RefSeq" id="WP_169625979.1">
    <property type="nucleotide sequence ID" value="NZ_JABBNT010000004.1"/>
</dbReference>
<organism evidence="1 2">
    <name type="scientific">Pacificispira spongiicola</name>
    <dbReference type="NCBI Taxonomy" id="2729598"/>
    <lineage>
        <taxon>Bacteria</taxon>
        <taxon>Pseudomonadati</taxon>
        <taxon>Pseudomonadota</taxon>
        <taxon>Alphaproteobacteria</taxon>
        <taxon>Rhodospirillales</taxon>
        <taxon>Rhodospirillaceae</taxon>
        <taxon>Pacificispira</taxon>
    </lineage>
</organism>
<evidence type="ECO:0000313" key="1">
    <source>
        <dbReference type="EMBL" id="NMM45591.1"/>
    </source>
</evidence>
<dbReference type="PANTHER" id="PTHR21485">
    <property type="entry name" value="HAD SUPERFAMILY MEMBERS CMAS AND KDSC"/>
    <property type="match status" value="1"/>
</dbReference>
<name>A0A7Y0HF66_9PROT</name>
<reference evidence="1 2" key="1">
    <citation type="submission" date="2020-04" db="EMBL/GenBank/DDBJ databases">
        <title>Rhodospirillaceae bacterium KN72 isolated from deep sea.</title>
        <authorList>
            <person name="Zhang D.-C."/>
        </authorList>
    </citation>
    <scope>NUCLEOTIDE SEQUENCE [LARGE SCALE GENOMIC DNA]</scope>
    <source>
        <strain evidence="1 2">KN72</strain>
    </source>
</reference>
<gene>
    <name evidence="1" type="ORF">HH303_13935</name>
</gene>
<keyword evidence="1" id="KW-0808">Transferase</keyword>
<dbReference type="EMBL" id="JABBNT010000004">
    <property type="protein sequence ID" value="NMM45591.1"/>
    <property type="molecule type" value="Genomic_DNA"/>
</dbReference>
<dbReference type="InterPro" id="IPR029044">
    <property type="entry name" value="Nucleotide-diphossugar_trans"/>
</dbReference>
<sequence length="233" mass="25591">MKRLCTICARGGSKGVPGKNVRMLLGKPLIAHTVEQARESGLFDHIAVSSDSDAILNAARDAGADILVRRPDEMALDTSAKLPAIQHCAKSAEAETGIAYDIFCDLDATSPLRDIADIRGAVEMMEAGGCDNVITGAPAHRSPYFNLVERGSDGFVGVCKKLDRELVRRQDAPACFDCNASIYVWTRHSLFEEPSVLGDRTALFEMPESRSRDIDSELDFEIVEFLMRRKERS</sequence>
<dbReference type="InterPro" id="IPR003329">
    <property type="entry name" value="Cytidylyl_trans"/>
</dbReference>
<dbReference type="InterPro" id="IPR050793">
    <property type="entry name" value="CMP-NeuNAc_synthase"/>
</dbReference>
<dbReference type="Pfam" id="PF02348">
    <property type="entry name" value="CTP_transf_3"/>
    <property type="match status" value="1"/>
</dbReference>
<accession>A0A7Y0HF66</accession>
<proteinExistence type="predicted"/>
<dbReference type="SUPFAM" id="SSF53448">
    <property type="entry name" value="Nucleotide-diphospho-sugar transferases"/>
    <property type="match status" value="1"/>
</dbReference>
<keyword evidence="1" id="KW-0548">Nucleotidyltransferase</keyword>
<comment type="caution">
    <text evidence="1">The sequence shown here is derived from an EMBL/GenBank/DDBJ whole genome shotgun (WGS) entry which is preliminary data.</text>
</comment>
<evidence type="ECO:0000313" key="2">
    <source>
        <dbReference type="Proteomes" id="UP000539372"/>
    </source>
</evidence>
<dbReference type="CDD" id="cd02513">
    <property type="entry name" value="CMP-NeuAc_Synthase"/>
    <property type="match status" value="1"/>
</dbReference>
<dbReference type="Proteomes" id="UP000539372">
    <property type="component" value="Unassembled WGS sequence"/>
</dbReference>
<dbReference type="GO" id="GO:0008781">
    <property type="term" value="F:N-acylneuraminate cytidylyltransferase activity"/>
    <property type="evidence" value="ECO:0007669"/>
    <property type="project" value="TreeGrafter"/>
</dbReference>
<dbReference type="AlphaFoldDB" id="A0A7Y0HF66"/>